<dbReference type="Proteomes" id="UP000316778">
    <property type="component" value="Unassembled WGS sequence"/>
</dbReference>
<keyword evidence="7 12" id="KW-0418">Kinase</keyword>
<comment type="subcellular location">
    <subcellularLocation>
        <location evidence="2">Membrane</location>
    </subcellularLocation>
</comment>
<evidence type="ECO:0000256" key="2">
    <source>
        <dbReference type="ARBA" id="ARBA00004370"/>
    </source>
</evidence>
<dbReference type="RefSeq" id="WP_145710113.1">
    <property type="nucleotide sequence ID" value="NZ_BAAAFY010000001.1"/>
</dbReference>
<keyword evidence="8 10" id="KW-1133">Transmembrane helix</keyword>
<evidence type="ECO:0000256" key="6">
    <source>
        <dbReference type="ARBA" id="ARBA00022692"/>
    </source>
</evidence>
<comment type="catalytic activity">
    <reaction evidence="1">
        <text>ATP + protein L-histidine = ADP + protein N-phospho-L-histidine.</text>
        <dbReference type="EC" id="2.7.13.3"/>
    </reaction>
</comment>
<dbReference type="InterPro" id="IPR050428">
    <property type="entry name" value="TCS_sensor_his_kinase"/>
</dbReference>
<dbReference type="SUPFAM" id="SSF55874">
    <property type="entry name" value="ATPase domain of HSP90 chaperone/DNA topoisomerase II/histidine kinase"/>
    <property type="match status" value="1"/>
</dbReference>
<dbReference type="SMART" id="SM00387">
    <property type="entry name" value="HATPase_c"/>
    <property type="match status" value="1"/>
</dbReference>
<comment type="caution">
    <text evidence="12">The sequence shown here is derived from an EMBL/GenBank/DDBJ whole genome shotgun (WGS) entry which is preliminary data.</text>
</comment>
<dbReference type="SMART" id="SM00388">
    <property type="entry name" value="HisKA"/>
    <property type="match status" value="1"/>
</dbReference>
<dbReference type="PANTHER" id="PTHR45436:SF5">
    <property type="entry name" value="SENSOR HISTIDINE KINASE TRCS"/>
    <property type="match status" value="1"/>
</dbReference>
<organism evidence="12 13">
    <name type="scientific">Chitinophaga japonensis</name>
    <name type="common">Flexibacter japonensis</name>
    <dbReference type="NCBI Taxonomy" id="104662"/>
    <lineage>
        <taxon>Bacteria</taxon>
        <taxon>Pseudomonadati</taxon>
        <taxon>Bacteroidota</taxon>
        <taxon>Chitinophagia</taxon>
        <taxon>Chitinophagales</taxon>
        <taxon>Chitinophagaceae</taxon>
        <taxon>Chitinophaga</taxon>
    </lineage>
</organism>
<accession>A0A562TCF5</accession>
<dbReference type="PANTHER" id="PTHR45436">
    <property type="entry name" value="SENSOR HISTIDINE KINASE YKOH"/>
    <property type="match status" value="1"/>
</dbReference>
<keyword evidence="6 10" id="KW-0812">Transmembrane</keyword>
<evidence type="ECO:0000256" key="10">
    <source>
        <dbReference type="SAM" id="Phobius"/>
    </source>
</evidence>
<evidence type="ECO:0000256" key="8">
    <source>
        <dbReference type="ARBA" id="ARBA00022989"/>
    </source>
</evidence>
<dbReference type="Gene3D" id="3.30.565.10">
    <property type="entry name" value="Histidine kinase-like ATPase, C-terminal domain"/>
    <property type="match status" value="1"/>
</dbReference>
<dbReference type="InterPro" id="IPR036890">
    <property type="entry name" value="HATPase_C_sf"/>
</dbReference>
<keyword evidence="9 10" id="KW-0472">Membrane</keyword>
<keyword evidence="13" id="KW-1185">Reference proteome</keyword>
<dbReference type="InterPro" id="IPR003594">
    <property type="entry name" value="HATPase_dom"/>
</dbReference>
<dbReference type="PRINTS" id="PR00344">
    <property type="entry name" value="BCTRLSENSOR"/>
</dbReference>
<evidence type="ECO:0000313" key="12">
    <source>
        <dbReference type="EMBL" id="TWI90934.1"/>
    </source>
</evidence>
<dbReference type="OrthoDB" id="1522504at2"/>
<feature type="transmembrane region" description="Helical" evidence="10">
    <location>
        <begin position="142"/>
        <end position="166"/>
    </location>
</feature>
<keyword evidence="4" id="KW-0597">Phosphoprotein</keyword>
<dbReference type="InterPro" id="IPR004358">
    <property type="entry name" value="Sig_transdc_His_kin-like_C"/>
</dbReference>
<evidence type="ECO:0000256" key="5">
    <source>
        <dbReference type="ARBA" id="ARBA00022679"/>
    </source>
</evidence>
<proteinExistence type="predicted"/>
<gene>
    <name evidence="12" type="ORF">LX66_0295</name>
</gene>
<dbReference type="EMBL" id="VLLG01000002">
    <property type="protein sequence ID" value="TWI90934.1"/>
    <property type="molecule type" value="Genomic_DNA"/>
</dbReference>
<evidence type="ECO:0000256" key="4">
    <source>
        <dbReference type="ARBA" id="ARBA00022553"/>
    </source>
</evidence>
<evidence type="ECO:0000256" key="3">
    <source>
        <dbReference type="ARBA" id="ARBA00012438"/>
    </source>
</evidence>
<dbReference type="EC" id="2.7.13.3" evidence="3"/>
<dbReference type="SUPFAM" id="SSF47384">
    <property type="entry name" value="Homodimeric domain of signal transducing histidine kinase"/>
    <property type="match status" value="1"/>
</dbReference>
<sequence>MKLFTKLTLFITLSKLAIVILFVWLLPFLVNRVAYQYNDYYLNEQKKKAMEVIRQNGIEAYLQGEPSYGSYTMLKEEYISLEPAGRVIVPDTIATLRRVVEKDTLTYRVLSHTFNYNNNRYMLEVGKTTATIGQYNQPLQRVALYVLIGLIVSTIVIDLVFTRLLLRPLGVIIRNRLLNTRFPFRETMRPVQTSTTDFRYLDDSLTELMGKIREAFEKEREFTSNASHELMTPVSILQSKMENLMMEETLPEVLQKRVMDMMKTLNRLKKIIHSLLLISRIENDQFPKADSFPLRTLLQEVVDELGHRLQEQRLHFNLQLSGNVILRGLNHDLIFQLIYNLLNNAIRYNKPAGSIIVYDQLIPEKPYRLLIKDTGIGIPENEIDAIFNRFKKVERKENEGYGLGLCIVRTIARYHGIKIEVASSVGVGTLFTLIFPEGMAAAGPDPGQEASLSEGDRALGAYNGFSKF</sequence>
<name>A0A562TCF5_CHIJA</name>
<evidence type="ECO:0000256" key="7">
    <source>
        <dbReference type="ARBA" id="ARBA00022777"/>
    </source>
</evidence>
<dbReference type="CDD" id="cd00082">
    <property type="entry name" value="HisKA"/>
    <property type="match status" value="1"/>
</dbReference>
<dbReference type="GO" id="GO:0005886">
    <property type="term" value="C:plasma membrane"/>
    <property type="evidence" value="ECO:0007669"/>
    <property type="project" value="TreeGrafter"/>
</dbReference>
<evidence type="ECO:0000313" key="13">
    <source>
        <dbReference type="Proteomes" id="UP000316778"/>
    </source>
</evidence>
<dbReference type="GO" id="GO:0000155">
    <property type="term" value="F:phosphorelay sensor kinase activity"/>
    <property type="evidence" value="ECO:0007669"/>
    <property type="project" value="InterPro"/>
</dbReference>
<feature type="transmembrane region" description="Helical" evidence="10">
    <location>
        <begin position="7"/>
        <end position="30"/>
    </location>
</feature>
<evidence type="ECO:0000259" key="11">
    <source>
        <dbReference type="PROSITE" id="PS50109"/>
    </source>
</evidence>
<evidence type="ECO:0000256" key="9">
    <source>
        <dbReference type="ARBA" id="ARBA00023136"/>
    </source>
</evidence>
<evidence type="ECO:0000256" key="1">
    <source>
        <dbReference type="ARBA" id="ARBA00000085"/>
    </source>
</evidence>
<reference evidence="12 13" key="1">
    <citation type="journal article" date="2013" name="Stand. Genomic Sci.">
        <title>Genomic Encyclopedia of Type Strains, Phase I: The one thousand microbial genomes (KMG-I) project.</title>
        <authorList>
            <person name="Kyrpides N.C."/>
            <person name="Woyke T."/>
            <person name="Eisen J.A."/>
            <person name="Garrity G."/>
            <person name="Lilburn T.G."/>
            <person name="Beck B.J."/>
            <person name="Whitman W.B."/>
            <person name="Hugenholtz P."/>
            <person name="Klenk H.P."/>
        </authorList>
    </citation>
    <scope>NUCLEOTIDE SEQUENCE [LARGE SCALE GENOMIC DNA]</scope>
    <source>
        <strain evidence="12 13">DSM 13484</strain>
    </source>
</reference>
<protein>
    <recommendedName>
        <fullName evidence="3">histidine kinase</fullName>
        <ecNumber evidence="3">2.7.13.3</ecNumber>
    </recommendedName>
</protein>
<dbReference type="Gene3D" id="1.10.287.130">
    <property type="match status" value="1"/>
</dbReference>
<dbReference type="InterPro" id="IPR003661">
    <property type="entry name" value="HisK_dim/P_dom"/>
</dbReference>
<dbReference type="Pfam" id="PF02518">
    <property type="entry name" value="HATPase_c"/>
    <property type="match status" value="1"/>
</dbReference>
<dbReference type="InterPro" id="IPR036097">
    <property type="entry name" value="HisK_dim/P_sf"/>
</dbReference>
<dbReference type="InterPro" id="IPR005467">
    <property type="entry name" value="His_kinase_dom"/>
</dbReference>
<keyword evidence="5" id="KW-0808">Transferase</keyword>
<dbReference type="AlphaFoldDB" id="A0A562TCF5"/>
<dbReference type="Pfam" id="PF00512">
    <property type="entry name" value="HisKA"/>
    <property type="match status" value="1"/>
</dbReference>
<dbReference type="PROSITE" id="PS50109">
    <property type="entry name" value="HIS_KIN"/>
    <property type="match status" value="1"/>
</dbReference>
<feature type="domain" description="Histidine kinase" evidence="11">
    <location>
        <begin position="225"/>
        <end position="439"/>
    </location>
</feature>